<name>W4QGA5_9BACI</name>
<dbReference type="Proteomes" id="UP000018895">
    <property type="component" value="Unassembled WGS sequence"/>
</dbReference>
<organism evidence="1 2">
    <name type="scientific">Halalkalibacter hemicellulosilyticusJCM 9152</name>
    <dbReference type="NCBI Taxonomy" id="1236971"/>
    <lineage>
        <taxon>Bacteria</taxon>
        <taxon>Bacillati</taxon>
        <taxon>Bacillota</taxon>
        <taxon>Bacilli</taxon>
        <taxon>Bacillales</taxon>
        <taxon>Bacillaceae</taxon>
        <taxon>Halalkalibacter</taxon>
    </lineage>
</organism>
<dbReference type="Pfam" id="PF12732">
    <property type="entry name" value="YtxH"/>
    <property type="match status" value="1"/>
</dbReference>
<dbReference type="STRING" id="1236971.JCM9152_1775"/>
<dbReference type="EMBL" id="BAUU01000011">
    <property type="protein sequence ID" value="GAE30369.1"/>
    <property type="molecule type" value="Genomic_DNA"/>
</dbReference>
<dbReference type="PANTHER" id="PTHR35792">
    <property type="entry name" value="GENERAL STRESS PROTEIN"/>
    <property type="match status" value="1"/>
</dbReference>
<dbReference type="RefSeq" id="WP_035342970.1">
    <property type="nucleotide sequence ID" value="NZ_BAUU01000011.1"/>
</dbReference>
<dbReference type="InterPro" id="IPR052928">
    <property type="entry name" value="Desiccation-related_membrane"/>
</dbReference>
<dbReference type="PANTHER" id="PTHR35792:SF2">
    <property type="entry name" value="GENERAL STRESS PROTEIN"/>
    <property type="match status" value="1"/>
</dbReference>
<comment type="caution">
    <text evidence="1">The sequence shown here is derived from an EMBL/GenBank/DDBJ whole genome shotgun (WGS) entry which is preliminary data.</text>
</comment>
<dbReference type="AlphaFoldDB" id="W4QGA5"/>
<reference evidence="1" key="1">
    <citation type="journal article" date="2014" name="Genome Announc.">
        <title>Draft Genome Sequences of Three Alkaliphilic Bacillus Strains, Bacillus wakoensis JCM 9140T, Bacillus akibai JCM 9157T, and Bacillus hemicellulosilyticus JCM 9152T.</title>
        <authorList>
            <person name="Yuki M."/>
            <person name="Oshima K."/>
            <person name="Suda W."/>
            <person name="Oshida Y."/>
            <person name="Kitamura K."/>
            <person name="Iida T."/>
            <person name="Hattori M."/>
            <person name="Ohkuma M."/>
        </authorList>
    </citation>
    <scope>NUCLEOTIDE SEQUENCE [LARGE SCALE GENOMIC DNA]</scope>
    <source>
        <strain evidence="1">JCM 9152</strain>
    </source>
</reference>
<evidence type="ECO:0000313" key="2">
    <source>
        <dbReference type="Proteomes" id="UP000018895"/>
    </source>
</evidence>
<evidence type="ECO:0008006" key="3">
    <source>
        <dbReference type="Google" id="ProtNLM"/>
    </source>
</evidence>
<sequence length="115" mass="12763">MNVKSLSIGLIAGSLIASGITLFITPASGKELQARCTQRLKAGKGSLQQLMRQCSDTTAKLKHTIHITKEQGQELAHESKEIIENYRQDIEPSLERLKNDITSLQQQVNNMKDSD</sequence>
<dbReference type="OrthoDB" id="2989636at2"/>
<gene>
    <name evidence="1" type="ORF">JCM9152_1775</name>
</gene>
<proteinExistence type="predicted"/>
<dbReference type="InterPro" id="IPR024623">
    <property type="entry name" value="YtxH"/>
</dbReference>
<accession>W4QGA5</accession>
<evidence type="ECO:0000313" key="1">
    <source>
        <dbReference type="EMBL" id="GAE30369.1"/>
    </source>
</evidence>
<keyword evidence="2" id="KW-1185">Reference proteome</keyword>
<protein>
    <recommendedName>
        <fullName evidence="3">YtxH domain-containing protein</fullName>
    </recommendedName>
</protein>